<dbReference type="InterPro" id="IPR019734">
    <property type="entry name" value="TPR_rpt"/>
</dbReference>
<feature type="region of interest" description="Disordered" evidence="2">
    <location>
        <begin position="194"/>
        <end position="217"/>
    </location>
</feature>
<sequence length="217" mass="24176">MNQDLAQKSISLALLGNWKEAIKVNKEILEDNPSDTETLNRLAKAYFESGNSAKAKSLCQKIIKIDPINSIALKNLTKWKGIKEKCPSEVKPSNTASFIEESGKTKLVSLLNLGDARIIGNLNVCDEVKLAAHTHRVSLTTIDGKYIGRLPDDLALRLRRLISLGNIYQVFIKSIDQKGIRVFIKEIQKSKKTKNTPSFPVEKTNIDDSQDISLNQS</sequence>
<organism evidence="3 4">
    <name type="scientific">Candidatus Woesebacteria bacterium CG22_combo_CG10-13_8_21_14_all_39_10</name>
    <dbReference type="NCBI Taxonomy" id="1975059"/>
    <lineage>
        <taxon>Bacteria</taxon>
        <taxon>Candidatus Woeseibacteriota</taxon>
    </lineage>
</organism>
<dbReference type="Pfam" id="PF14559">
    <property type="entry name" value="TPR_19"/>
    <property type="match status" value="1"/>
</dbReference>
<dbReference type="InterPro" id="IPR011990">
    <property type="entry name" value="TPR-like_helical_dom_sf"/>
</dbReference>
<proteinExistence type="predicted"/>
<protein>
    <submittedName>
        <fullName evidence="3">Uncharacterized protein</fullName>
    </submittedName>
</protein>
<dbReference type="EMBL" id="PCSW01000105">
    <property type="protein sequence ID" value="PIP57372.1"/>
    <property type="molecule type" value="Genomic_DNA"/>
</dbReference>
<dbReference type="Gene3D" id="1.25.40.10">
    <property type="entry name" value="Tetratricopeptide repeat domain"/>
    <property type="match status" value="1"/>
</dbReference>
<dbReference type="AlphaFoldDB" id="A0A2H0BI71"/>
<evidence type="ECO:0000256" key="1">
    <source>
        <dbReference type="PROSITE-ProRule" id="PRU00339"/>
    </source>
</evidence>
<evidence type="ECO:0000313" key="3">
    <source>
        <dbReference type="EMBL" id="PIP57372.1"/>
    </source>
</evidence>
<keyword evidence="1" id="KW-0802">TPR repeat</keyword>
<dbReference type="Proteomes" id="UP000229847">
    <property type="component" value="Unassembled WGS sequence"/>
</dbReference>
<feature type="repeat" description="TPR" evidence="1">
    <location>
        <begin position="36"/>
        <end position="69"/>
    </location>
</feature>
<dbReference type="SUPFAM" id="SSF48452">
    <property type="entry name" value="TPR-like"/>
    <property type="match status" value="1"/>
</dbReference>
<reference evidence="3 4" key="1">
    <citation type="submission" date="2017-09" db="EMBL/GenBank/DDBJ databases">
        <title>Depth-based differentiation of microbial function through sediment-hosted aquifers and enrichment of novel symbionts in the deep terrestrial subsurface.</title>
        <authorList>
            <person name="Probst A.J."/>
            <person name="Ladd B."/>
            <person name="Jarett J.K."/>
            <person name="Geller-Mcgrath D.E."/>
            <person name="Sieber C.M."/>
            <person name="Emerson J.B."/>
            <person name="Anantharaman K."/>
            <person name="Thomas B.C."/>
            <person name="Malmstrom R."/>
            <person name="Stieglmeier M."/>
            <person name="Klingl A."/>
            <person name="Woyke T."/>
            <person name="Ryan C.M."/>
            <person name="Banfield J.F."/>
        </authorList>
    </citation>
    <scope>NUCLEOTIDE SEQUENCE [LARGE SCALE GENOMIC DNA]</scope>
    <source>
        <strain evidence="3">CG22_combo_CG10-13_8_21_14_all_39_10</strain>
    </source>
</reference>
<accession>A0A2H0BI71</accession>
<gene>
    <name evidence="3" type="ORF">COX03_03505</name>
</gene>
<evidence type="ECO:0000256" key="2">
    <source>
        <dbReference type="SAM" id="MobiDB-lite"/>
    </source>
</evidence>
<dbReference type="PROSITE" id="PS50005">
    <property type="entry name" value="TPR"/>
    <property type="match status" value="1"/>
</dbReference>
<evidence type="ECO:0000313" key="4">
    <source>
        <dbReference type="Proteomes" id="UP000229847"/>
    </source>
</evidence>
<name>A0A2H0BI71_9BACT</name>
<dbReference type="SMART" id="SM00028">
    <property type="entry name" value="TPR"/>
    <property type="match status" value="1"/>
</dbReference>
<comment type="caution">
    <text evidence="3">The sequence shown here is derived from an EMBL/GenBank/DDBJ whole genome shotgun (WGS) entry which is preliminary data.</text>
</comment>